<comment type="similarity">
    <text evidence="1 2">Belongs to the UPF0178 family.</text>
</comment>
<dbReference type="PANTHER" id="PTHR35146:SF1">
    <property type="entry name" value="UPF0178 PROTEIN YAII"/>
    <property type="match status" value="1"/>
</dbReference>
<reference evidence="3 4" key="1">
    <citation type="submission" date="2019-03" db="EMBL/GenBank/DDBJ databases">
        <title>Genomic Encyclopedia of Type Strains, Phase III (KMG-III): the genomes of soil and plant-associated and newly described type strains.</title>
        <authorList>
            <person name="Whitman W."/>
        </authorList>
    </citation>
    <scope>NUCLEOTIDE SEQUENCE [LARGE SCALE GENOMIC DNA]</scope>
    <source>
        <strain evidence="3 4">CGMCC 1.7002</strain>
    </source>
</reference>
<dbReference type="Proteomes" id="UP000295391">
    <property type="component" value="Unassembled WGS sequence"/>
</dbReference>
<gene>
    <name evidence="3" type="ORF">ATL17_1056</name>
</gene>
<dbReference type="EMBL" id="SNYR01000001">
    <property type="protein sequence ID" value="TDQ67049.1"/>
    <property type="molecule type" value="Genomic_DNA"/>
</dbReference>
<dbReference type="AlphaFoldDB" id="A0A4R6VSM1"/>
<sequence>MRIYVDGDACPVKAEVLKVAERFQVPVTIVSNGGLRPSRDPMIQNVIVPHGADAADDWIAEHIGAGEIVITADIPLASRCLEKQARALGPTGKEFDAHNIGMALSMRELNQHLRETGESKGYSRPFDAKDRSNFLQALDRLLAKAV</sequence>
<accession>A0A4R6VSM1</accession>
<evidence type="ECO:0000256" key="2">
    <source>
        <dbReference type="HAMAP-Rule" id="MF_00489"/>
    </source>
</evidence>
<dbReference type="HAMAP" id="MF_00489">
    <property type="entry name" value="UPF0178"/>
    <property type="match status" value="1"/>
</dbReference>
<comment type="caution">
    <text evidence="3">The sequence shown here is derived from an EMBL/GenBank/DDBJ whole genome shotgun (WGS) entry which is preliminary data.</text>
</comment>
<dbReference type="PANTHER" id="PTHR35146">
    <property type="entry name" value="UPF0178 PROTEIN YAII"/>
    <property type="match status" value="1"/>
</dbReference>
<evidence type="ECO:0000313" key="3">
    <source>
        <dbReference type="EMBL" id="TDQ67049.1"/>
    </source>
</evidence>
<dbReference type="RefSeq" id="WP_133571693.1">
    <property type="nucleotide sequence ID" value="NZ_SNYR01000001.1"/>
</dbReference>
<dbReference type="CDD" id="cd18720">
    <property type="entry name" value="PIN_YqxD-like"/>
    <property type="match status" value="1"/>
</dbReference>
<proteinExistence type="inferred from homology"/>
<dbReference type="NCBIfam" id="NF001095">
    <property type="entry name" value="PRK00124.1"/>
    <property type="match status" value="1"/>
</dbReference>
<protein>
    <recommendedName>
        <fullName evidence="2">UPF0178 protein ATL17_1056</fullName>
    </recommendedName>
</protein>
<organism evidence="3 4">
    <name type="scientific">Maritalea mobilis</name>
    <dbReference type="NCBI Taxonomy" id="483324"/>
    <lineage>
        <taxon>Bacteria</taxon>
        <taxon>Pseudomonadati</taxon>
        <taxon>Pseudomonadota</taxon>
        <taxon>Alphaproteobacteria</taxon>
        <taxon>Hyphomicrobiales</taxon>
        <taxon>Devosiaceae</taxon>
        <taxon>Maritalea</taxon>
    </lineage>
</organism>
<evidence type="ECO:0000313" key="4">
    <source>
        <dbReference type="Proteomes" id="UP000295391"/>
    </source>
</evidence>
<dbReference type="Pfam" id="PF02639">
    <property type="entry name" value="DUF188"/>
    <property type="match status" value="1"/>
</dbReference>
<name>A0A4R6VSM1_9HYPH</name>
<keyword evidence="4" id="KW-1185">Reference proteome</keyword>
<dbReference type="InterPro" id="IPR003791">
    <property type="entry name" value="UPF0178"/>
</dbReference>
<dbReference type="OrthoDB" id="9798918at2"/>
<evidence type="ECO:0000256" key="1">
    <source>
        <dbReference type="ARBA" id="ARBA00008522"/>
    </source>
</evidence>